<proteinExistence type="predicted"/>
<dbReference type="Proteomes" id="UP000807469">
    <property type="component" value="Unassembled WGS sequence"/>
</dbReference>
<evidence type="ECO:0000313" key="1">
    <source>
        <dbReference type="EMBL" id="KAF9481462.1"/>
    </source>
</evidence>
<accession>A0A9P6CW50</accession>
<keyword evidence="2" id="KW-1185">Reference proteome</keyword>
<dbReference type="AlphaFoldDB" id="A0A9P6CW50"/>
<name>A0A9P6CW50_9AGAR</name>
<comment type="caution">
    <text evidence="1">The sequence shown here is derived from an EMBL/GenBank/DDBJ whole genome shotgun (WGS) entry which is preliminary data.</text>
</comment>
<gene>
    <name evidence="1" type="ORF">BDN70DRAFT_876254</name>
</gene>
<protein>
    <submittedName>
        <fullName evidence="1">Uncharacterized protein</fullName>
    </submittedName>
</protein>
<evidence type="ECO:0000313" key="2">
    <source>
        <dbReference type="Proteomes" id="UP000807469"/>
    </source>
</evidence>
<dbReference type="EMBL" id="MU155178">
    <property type="protein sequence ID" value="KAF9481462.1"/>
    <property type="molecule type" value="Genomic_DNA"/>
</dbReference>
<dbReference type="OrthoDB" id="3227112at2759"/>
<organism evidence="1 2">
    <name type="scientific">Pholiota conissans</name>
    <dbReference type="NCBI Taxonomy" id="109636"/>
    <lineage>
        <taxon>Eukaryota</taxon>
        <taxon>Fungi</taxon>
        <taxon>Dikarya</taxon>
        <taxon>Basidiomycota</taxon>
        <taxon>Agaricomycotina</taxon>
        <taxon>Agaricomycetes</taxon>
        <taxon>Agaricomycetidae</taxon>
        <taxon>Agaricales</taxon>
        <taxon>Agaricineae</taxon>
        <taxon>Strophariaceae</taxon>
        <taxon>Pholiota</taxon>
    </lineage>
</organism>
<sequence length="131" mass="14924">MSQPSSQRIPRNICRGGYVLSPELINQIASKVFDLEVESDDSPGWVYLTMNKGINKLTNGRFWAAFSPTGEVIGGDFILWTHRIFLARGYLGMPESEMPDFTEGENERQLREALASYGFSEDQYHWGKRVD</sequence>
<reference evidence="1" key="1">
    <citation type="submission" date="2020-11" db="EMBL/GenBank/DDBJ databases">
        <authorList>
            <consortium name="DOE Joint Genome Institute"/>
            <person name="Ahrendt S."/>
            <person name="Riley R."/>
            <person name="Andreopoulos W."/>
            <person name="Labutti K."/>
            <person name="Pangilinan J."/>
            <person name="Ruiz-Duenas F.J."/>
            <person name="Barrasa J.M."/>
            <person name="Sanchez-Garcia M."/>
            <person name="Camarero S."/>
            <person name="Miyauchi S."/>
            <person name="Serrano A."/>
            <person name="Linde D."/>
            <person name="Babiker R."/>
            <person name="Drula E."/>
            <person name="Ayuso-Fernandez I."/>
            <person name="Pacheco R."/>
            <person name="Padilla G."/>
            <person name="Ferreira P."/>
            <person name="Barriuso J."/>
            <person name="Kellner H."/>
            <person name="Castanera R."/>
            <person name="Alfaro M."/>
            <person name="Ramirez L."/>
            <person name="Pisabarro A.G."/>
            <person name="Kuo A."/>
            <person name="Tritt A."/>
            <person name="Lipzen A."/>
            <person name="He G."/>
            <person name="Yan M."/>
            <person name="Ng V."/>
            <person name="Cullen D."/>
            <person name="Martin F."/>
            <person name="Rosso M.-N."/>
            <person name="Henrissat B."/>
            <person name="Hibbett D."/>
            <person name="Martinez A.T."/>
            <person name="Grigoriev I.V."/>
        </authorList>
    </citation>
    <scope>NUCLEOTIDE SEQUENCE</scope>
    <source>
        <strain evidence="1">CIRM-BRFM 674</strain>
    </source>
</reference>